<reference evidence="2" key="1">
    <citation type="submission" date="2023-10" db="EMBL/GenBank/DDBJ databases">
        <authorList>
            <person name="Chen Y."/>
            <person name="Shah S."/>
            <person name="Dougan E. K."/>
            <person name="Thang M."/>
            <person name="Chan C."/>
        </authorList>
    </citation>
    <scope>NUCLEOTIDE SEQUENCE [LARGE SCALE GENOMIC DNA]</scope>
</reference>
<proteinExistence type="predicted"/>
<dbReference type="Proteomes" id="UP001189429">
    <property type="component" value="Unassembled WGS sequence"/>
</dbReference>
<evidence type="ECO:0000313" key="3">
    <source>
        <dbReference type="Proteomes" id="UP001189429"/>
    </source>
</evidence>
<sequence length="216" mass="22482">RPLAGASQSPPRAPRTEPKGKAPAAGGQAPAGGGKASAAEGKAPAAASAAPAAAAAKPPPAPPPPARQARQQRADVDEEEAGSVGQRLLVQLESRVRTLESIVTLSFLLSKTAPVVKSMSRALEEYNKEVKGMDDPSLHHSPHLDVGAALLDHLAECGRRMKFGELCKLALCVPTFTRTGKEGKVRLIIAFDGSVEVCYDPEAEMEHTGKILEGTG</sequence>
<feature type="non-terminal residue" evidence="2">
    <location>
        <position position="216"/>
    </location>
</feature>
<feature type="compositionally biased region" description="Pro residues" evidence="1">
    <location>
        <begin position="57"/>
        <end position="66"/>
    </location>
</feature>
<evidence type="ECO:0000256" key="1">
    <source>
        <dbReference type="SAM" id="MobiDB-lite"/>
    </source>
</evidence>
<protein>
    <submittedName>
        <fullName evidence="2">Uncharacterized protein</fullName>
    </submittedName>
</protein>
<gene>
    <name evidence="2" type="ORF">PCOR1329_LOCUS26578</name>
</gene>
<dbReference type="EMBL" id="CAUYUJ010009480">
    <property type="protein sequence ID" value="CAK0826913.1"/>
    <property type="molecule type" value="Genomic_DNA"/>
</dbReference>
<feature type="compositionally biased region" description="Low complexity" evidence="1">
    <location>
        <begin position="36"/>
        <end position="56"/>
    </location>
</feature>
<accession>A0ABN9S5A9</accession>
<feature type="region of interest" description="Disordered" evidence="1">
    <location>
        <begin position="1"/>
        <end position="84"/>
    </location>
</feature>
<feature type="compositionally biased region" description="Polar residues" evidence="1">
    <location>
        <begin position="1"/>
        <end position="10"/>
    </location>
</feature>
<evidence type="ECO:0000313" key="2">
    <source>
        <dbReference type="EMBL" id="CAK0826913.1"/>
    </source>
</evidence>
<organism evidence="2 3">
    <name type="scientific">Prorocentrum cordatum</name>
    <dbReference type="NCBI Taxonomy" id="2364126"/>
    <lineage>
        <taxon>Eukaryota</taxon>
        <taxon>Sar</taxon>
        <taxon>Alveolata</taxon>
        <taxon>Dinophyceae</taxon>
        <taxon>Prorocentrales</taxon>
        <taxon>Prorocentraceae</taxon>
        <taxon>Prorocentrum</taxon>
    </lineage>
</organism>
<feature type="non-terminal residue" evidence="2">
    <location>
        <position position="1"/>
    </location>
</feature>
<keyword evidence="3" id="KW-1185">Reference proteome</keyword>
<comment type="caution">
    <text evidence="2">The sequence shown here is derived from an EMBL/GenBank/DDBJ whole genome shotgun (WGS) entry which is preliminary data.</text>
</comment>
<name>A0ABN9S5A9_9DINO</name>